<proteinExistence type="predicted"/>
<accession>A0A0C9SL00</accession>
<sequence length="199" mass="21678">MTVTEICTFSASDAYRTDQSIVKPFAQTLIGTPGFISLYHGLQVEDPTVGYIFIVWESFEAHKALIDSPAQGPILDTLKPLFAGQFTSVIHAKFTTDPTAALSAPTTEYLFTTPKEGSSKEALSEIFSKLALRDFPEVLGAADGPCIERDDTLVLVVGWESVEAHRALMKTAHPDKLKILGTLRAQGDSVVRHLKLSKV</sequence>
<organism evidence="1 2">
    <name type="scientific">Plicaturopsis crispa FD-325 SS-3</name>
    <dbReference type="NCBI Taxonomy" id="944288"/>
    <lineage>
        <taxon>Eukaryota</taxon>
        <taxon>Fungi</taxon>
        <taxon>Dikarya</taxon>
        <taxon>Basidiomycota</taxon>
        <taxon>Agaricomycotina</taxon>
        <taxon>Agaricomycetes</taxon>
        <taxon>Agaricomycetidae</taxon>
        <taxon>Amylocorticiales</taxon>
        <taxon>Amylocorticiaceae</taxon>
        <taxon>Plicatura</taxon>
        <taxon>Plicaturopsis crispa</taxon>
    </lineage>
</organism>
<evidence type="ECO:0000313" key="1">
    <source>
        <dbReference type="EMBL" id="KII84621.1"/>
    </source>
</evidence>
<dbReference type="InterPro" id="IPR011008">
    <property type="entry name" value="Dimeric_a/b-barrel"/>
</dbReference>
<dbReference type="Proteomes" id="UP000053263">
    <property type="component" value="Unassembled WGS sequence"/>
</dbReference>
<dbReference type="EMBL" id="KN832570">
    <property type="protein sequence ID" value="KII84621.1"/>
    <property type="molecule type" value="Genomic_DNA"/>
</dbReference>
<gene>
    <name evidence="1" type="ORF">PLICRDRAFT_179431</name>
</gene>
<protein>
    <recommendedName>
        <fullName evidence="3">ABM domain-containing protein</fullName>
    </recommendedName>
</protein>
<keyword evidence="2" id="KW-1185">Reference proteome</keyword>
<name>A0A0C9SL00_PLICR</name>
<dbReference type="OrthoDB" id="3830579at2759"/>
<evidence type="ECO:0000313" key="2">
    <source>
        <dbReference type="Proteomes" id="UP000053263"/>
    </source>
</evidence>
<reference evidence="1 2" key="1">
    <citation type="submission" date="2014-06" db="EMBL/GenBank/DDBJ databases">
        <title>Evolutionary Origins and Diversification of the Mycorrhizal Mutualists.</title>
        <authorList>
            <consortium name="DOE Joint Genome Institute"/>
            <consortium name="Mycorrhizal Genomics Consortium"/>
            <person name="Kohler A."/>
            <person name="Kuo A."/>
            <person name="Nagy L.G."/>
            <person name="Floudas D."/>
            <person name="Copeland A."/>
            <person name="Barry K.W."/>
            <person name="Cichocki N."/>
            <person name="Veneault-Fourrey C."/>
            <person name="LaButti K."/>
            <person name="Lindquist E.A."/>
            <person name="Lipzen A."/>
            <person name="Lundell T."/>
            <person name="Morin E."/>
            <person name="Murat C."/>
            <person name="Riley R."/>
            <person name="Ohm R."/>
            <person name="Sun H."/>
            <person name="Tunlid A."/>
            <person name="Henrissat B."/>
            <person name="Grigoriev I.V."/>
            <person name="Hibbett D.S."/>
            <person name="Martin F."/>
        </authorList>
    </citation>
    <scope>NUCLEOTIDE SEQUENCE [LARGE SCALE GENOMIC DNA]</scope>
    <source>
        <strain evidence="1 2">FD-325 SS-3</strain>
    </source>
</reference>
<dbReference type="AlphaFoldDB" id="A0A0C9SL00"/>
<dbReference type="Gene3D" id="3.30.70.100">
    <property type="match status" value="2"/>
</dbReference>
<dbReference type="SUPFAM" id="SSF54909">
    <property type="entry name" value="Dimeric alpha+beta barrel"/>
    <property type="match status" value="1"/>
</dbReference>
<evidence type="ECO:0008006" key="3">
    <source>
        <dbReference type="Google" id="ProtNLM"/>
    </source>
</evidence>
<dbReference type="HOGENOM" id="CLU_081631_3_2_1"/>